<proteinExistence type="predicted"/>
<dbReference type="Proteomes" id="UP001277761">
    <property type="component" value="Unassembled WGS sequence"/>
</dbReference>
<comment type="caution">
    <text evidence="3">The sequence shown here is derived from an EMBL/GenBank/DDBJ whole genome shotgun (WGS) entry which is preliminary data.</text>
</comment>
<evidence type="ECO:0000313" key="4">
    <source>
        <dbReference type="Proteomes" id="UP001277761"/>
    </source>
</evidence>
<evidence type="ECO:0000256" key="1">
    <source>
        <dbReference type="SAM" id="MobiDB-lite"/>
    </source>
</evidence>
<keyword evidence="2" id="KW-0732">Signal</keyword>
<accession>A0ABU4VK20</accession>
<reference evidence="3 4" key="1">
    <citation type="submission" date="2023-11" db="EMBL/GenBank/DDBJ databases">
        <authorList>
            <person name="Xu M."/>
            <person name="Jiang T."/>
        </authorList>
    </citation>
    <scope>NUCLEOTIDE SEQUENCE [LARGE SCALE GENOMIC DNA]</scope>
    <source>
        <strain evidence="3 4">SD</strain>
    </source>
</reference>
<dbReference type="SUPFAM" id="SSF101898">
    <property type="entry name" value="NHL repeat"/>
    <property type="match status" value="1"/>
</dbReference>
<feature type="region of interest" description="Disordered" evidence="1">
    <location>
        <begin position="34"/>
        <end position="76"/>
    </location>
</feature>
<dbReference type="RefSeq" id="WP_319954314.1">
    <property type="nucleotide sequence ID" value="NZ_JAXAVX010000005.1"/>
</dbReference>
<protein>
    <submittedName>
        <fullName evidence="3">Uncharacterized protein</fullName>
    </submittedName>
</protein>
<name>A0ABU4VK20_9ACTN</name>
<keyword evidence="4" id="KW-1185">Reference proteome</keyword>
<feature type="signal peptide" evidence="2">
    <location>
        <begin position="1"/>
        <end position="33"/>
    </location>
</feature>
<sequence length="617" mass="63314">MGFALRLLRRAPARCALLLAALVLALAPASAPATLGPLQPPNPHTAPTGAATMHGDSTASDTTPFRGPDPAPEGGLPVRTIGLASACPAVLLGRAPQPLALCTRQRDRAPVVHLLDADGRGSLAELALPTGNLFGGVYTYLDEQDRMVLVTGTGRLLRIAPARTPTGGSTLRIAADVDLGPGLRGACDGGLCGGVVGITPDWAGRVWIATANGTAGVADPASGALRTVRLGSGESVANSIASSPHGTAVATTHALYELDVDAAGAPRILWRAPYARGPGRKPGQLSWGTGSTPTYFGPRYGTEYLAIVDNAQPRSRLLVFDALASRRARAPRPVCEIPVLPASGSGSENSPIGSGRSVVVASTYGYPYPAYPDDAGPLAPGAREDVFPGGMTRVDLDADGSGCHEAWTSQVRSAAVPKLSLPDDLLYTVVRTGATPLAGAATSPLDGYAFVALDAGSGRQRGAGSYLGQTLLSDALQLAGNAAPTGGVWWQGSISGLWRIGDGRRPAAPPPAVGPLEPDVLAAATCPAERAPRRGVRLASVRRDGGRVVVRGRVGRRTGTRVRLQRATTCGWRTIGRARTTEGGRFVVRGRLARGARARVVAGSGARASRSGSLSGR</sequence>
<dbReference type="EMBL" id="JAXAVX010000005">
    <property type="protein sequence ID" value="MDX8152158.1"/>
    <property type="molecule type" value="Genomic_DNA"/>
</dbReference>
<evidence type="ECO:0000313" key="3">
    <source>
        <dbReference type="EMBL" id="MDX8152158.1"/>
    </source>
</evidence>
<dbReference type="InterPro" id="IPR011041">
    <property type="entry name" value="Quinoprot_gluc/sorb_DH_b-prop"/>
</dbReference>
<evidence type="ECO:0000256" key="2">
    <source>
        <dbReference type="SAM" id="SignalP"/>
    </source>
</evidence>
<dbReference type="SUPFAM" id="SSF50952">
    <property type="entry name" value="Soluble quinoprotein glucose dehydrogenase"/>
    <property type="match status" value="1"/>
</dbReference>
<gene>
    <name evidence="3" type="ORF">SK069_11175</name>
</gene>
<feature type="chain" id="PRO_5046708200" evidence="2">
    <location>
        <begin position="34"/>
        <end position="617"/>
    </location>
</feature>
<organism evidence="3 4">
    <name type="scientific">Patulibacter brassicae</name>
    <dbReference type="NCBI Taxonomy" id="1705717"/>
    <lineage>
        <taxon>Bacteria</taxon>
        <taxon>Bacillati</taxon>
        <taxon>Actinomycetota</taxon>
        <taxon>Thermoleophilia</taxon>
        <taxon>Solirubrobacterales</taxon>
        <taxon>Patulibacteraceae</taxon>
        <taxon>Patulibacter</taxon>
    </lineage>
</organism>